<dbReference type="GO" id="GO:0015689">
    <property type="term" value="P:molybdate ion transport"/>
    <property type="evidence" value="ECO:0007669"/>
    <property type="project" value="InterPro"/>
</dbReference>
<dbReference type="Pfam" id="PF13531">
    <property type="entry name" value="SBP_bac_11"/>
    <property type="match status" value="1"/>
</dbReference>
<protein>
    <submittedName>
        <fullName evidence="8">Molybdate ABC transporter substrate-binding protein</fullName>
    </submittedName>
</protein>
<sequence length="257" mass="26383">MFRSLLFVSLSAVTLALAPVRAVQAQEEVTVFAAASLKTALDEIAAQGGTPVRLVYGGSSALARQIQQGAPAQLFISANTDWMDVLEADGLIVAESRIDLLTNRLVLVAPADSDVAVTLAPGVDLTAALGPEGRIAMALTESVPAGIYGKAALSALGIWDSLAERTAQADNVRAALNLVALGETPLGIVYATDAVAEPRVKVVATFDASLHAPIVYPAAIVTEGDSPAVRAFFETLQGEAAHEIFAAQGFGFAGGGD</sequence>
<evidence type="ECO:0000313" key="8">
    <source>
        <dbReference type="EMBL" id="GHF49316.1"/>
    </source>
</evidence>
<proteinExistence type="inferred from homology"/>
<evidence type="ECO:0000256" key="3">
    <source>
        <dbReference type="ARBA" id="ARBA00022723"/>
    </source>
</evidence>
<feature type="binding site" evidence="6">
    <location>
        <position position="145"/>
    </location>
    <ligand>
        <name>molybdate</name>
        <dbReference type="ChEBI" id="CHEBI:36264"/>
    </ligand>
</feature>
<dbReference type="GO" id="GO:0046872">
    <property type="term" value="F:metal ion binding"/>
    <property type="evidence" value="ECO:0007669"/>
    <property type="project" value="UniProtKB-KW"/>
</dbReference>
<dbReference type="Proteomes" id="UP000626220">
    <property type="component" value="Unassembled WGS sequence"/>
</dbReference>
<dbReference type="GO" id="GO:1901359">
    <property type="term" value="F:tungstate binding"/>
    <property type="evidence" value="ECO:0007669"/>
    <property type="project" value="UniProtKB-ARBA"/>
</dbReference>
<feature type="binding site" evidence="6">
    <location>
        <position position="190"/>
    </location>
    <ligand>
        <name>molybdate</name>
        <dbReference type="ChEBI" id="CHEBI:36264"/>
    </ligand>
</feature>
<feature type="binding site" evidence="6">
    <location>
        <position position="36"/>
    </location>
    <ligand>
        <name>molybdate</name>
        <dbReference type="ChEBI" id="CHEBI:36264"/>
    </ligand>
</feature>
<dbReference type="FunFam" id="3.40.190.10:FF:000035">
    <property type="entry name" value="Molybdate ABC transporter substrate-binding protein"/>
    <property type="match status" value="1"/>
</dbReference>
<organism evidence="8 9">
    <name type="scientific">Seohaeicola zhoushanensis</name>
    <dbReference type="NCBI Taxonomy" id="1569283"/>
    <lineage>
        <taxon>Bacteria</taxon>
        <taxon>Pseudomonadati</taxon>
        <taxon>Pseudomonadota</taxon>
        <taxon>Alphaproteobacteria</taxon>
        <taxon>Rhodobacterales</taxon>
        <taxon>Roseobacteraceae</taxon>
        <taxon>Seohaeicola</taxon>
    </lineage>
</organism>
<dbReference type="SUPFAM" id="SSF53850">
    <property type="entry name" value="Periplasmic binding protein-like II"/>
    <property type="match status" value="1"/>
</dbReference>
<feature type="signal peptide" evidence="7">
    <location>
        <begin position="1"/>
        <end position="25"/>
    </location>
</feature>
<comment type="subunit">
    <text evidence="5">The complex is composed of two ATP-binding proteins (ModC), two transmembrane proteins (ModB) and a solute-binding protein (ModA).</text>
</comment>
<gene>
    <name evidence="8" type="primary">modA</name>
    <name evidence="8" type="ORF">GCM10017056_21220</name>
</gene>
<evidence type="ECO:0000256" key="6">
    <source>
        <dbReference type="PIRSR" id="PIRSR004846-1"/>
    </source>
</evidence>
<dbReference type="GO" id="GO:0030973">
    <property type="term" value="F:molybdate ion binding"/>
    <property type="evidence" value="ECO:0007669"/>
    <property type="project" value="TreeGrafter"/>
</dbReference>
<dbReference type="PANTHER" id="PTHR30632:SF17">
    <property type="entry name" value="MOLYBDATE-BINDING PROTEIN MODA"/>
    <property type="match status" value="1"/>
</dbReference>
<keyword evidence="3 6" id="KW-0479">Metal-binding</keyword>
<comment type="caution">
    <text evidence="8">The sequence shown here is derived from an EMBL/GenBank/DDBJ whole genome shotgun (WGS) entry which is preliminary data.</text>
</comment>
<reference evidence="8" key="2">
    <citation type="submission" date="2020-09" db="EMBL/GenBank/DDBJ databases">
        <authorList>
            <person name="Sun Q."/>
            <person name="Kim S."/>
        </authorList>
    </citation>
    <scope>NUCLEOTIDE SEQUENCE</scope>
    <source>
        <strain evidence="8">KCTC 42650</strain>
    </source>
</reference>
<evidence type="ECO:0000256" key="4">
    <source>
        <dbReference type="ARBA" id="ARBA00022729"/>
    </source>
</evidence>
<comment type="similarity">
    <text evidence="1">Belongs to the bacterial solute-binding protein ModA family.</text>
</comment>
<dbReference type="PANTHER" id="PTHR30632">
    <property type="entry name" value="MOLYBDATE-BINDING PERIPLASMIC PROTEIN"/>
    <property type="match status" value="1"/>
</dbReference>
<keyword evidence="4 7" id="KW-0732">Signal</keyword>
<dbReference type="InterPro" id="IPR005950">
    <property type="entry name" value="ModA"/>
</dbReference>
<accession>A0A8J3M6W2</accession>
<evidence type="ECO:0000256" key="7">
    <source>
        <dbReference type="SAM" id="SignalP"/>
    </source>
</evidence>
<evidence type="ECO:0000256" key="2">
    <source>
        <dbReference type="ARBA" id="ARBA00022505"/>
    </source>
</evidence>
<dbReference type="RefSeq" id="WP_189680056.1">
    <property type="nucleotide sequence ID" value="NZ_BNCJ01000004.1"/>
</dbReference>
<feature type="binding site" evidence="6">
    <location>
        <position position="172"/>
    </location>
    <ligand>
        <name>molybdate</name>
        <dbReference type="ChEBI" id="CHEBI:36264"/>
    </ligand>
</feature>
<dbReference type="EMBL" id="BNCJ01000004">
    <property type="protein sequence ID" value="GHF49316.1"/>
    <property type="molecule type" value="Genomic_DNA"/>
</dbReference>
<evidence type="ECO:0000256" key="1">
    <source>
        <dbReference type="ARBA" id="ARBA00009175"/>
    </source>
</evidence>
<feature type="binding site" evidence="6">
    <location>
        <position position="59"/>
    </location>
    <ligand>
        <name>molybdate</name>
        <dbReference type="ChEBI" id="CHEBI:36264"/>
    </ligand>
</feature>
<dbReference type="NCBIfam" id="TIGR01256">
    <property type="entry name" value="modA"/>
    <property type="match status" value="1"/>
</dbReference>
<dbReference type="InterPro" id="IPR050682">
    <property type="entry name" value="ModA/WtpA"/>
</dbReference>
<reference evidence="8" key="1">
    <citation type="journal article" date="2014" name="Int. J. Syst. Evol. Microbiol.">
        <title>Complete genome sequence of Corynebacterium casei LMG S-19264T (=DSM 44701T), isolated from a smear-ripened cheese.</title>
        <authorList>
            <consortium name="US DOE Joint Genome Institute (JGI-PGF)"/>
            <person name="Walter F."/>
            <person name="Albersmeier A."/>
            <person name="Kalinowski J."/>
            <person name="Ruckert C."/>
        </authorList>
    </citation>
    <scope>NUCLEOTIDE SEQUENCE</scope>
    <source>
        <strain evidence="8">KCTC 42650</strain>
    </source>
</reference>
<dbReference type="AlphaFoldDB" id="A0A8J3M6W2"/>
<dbReference type="PIRSF" id="PIRSF004846">
    <property type="entry name" value="ModA"/>
    <property type="match status" value="1"/>
</dbReference>
<feature type="chain" id="PRO_5035229018" evidence="7">
    <location>
        <begin position="26"/>
        <end position="257"/>
    </location>
</feature>
<keyword evidence="2 6" id="KW-0500">Molybdenum</keyword>
<evidence type="ECO:0000256" key="5">
    <source>
        <dbReference type="ARBA" id="ARBA00062515"/>
    </source>
</evidence>
<dbReference type="Gene3D" id="3.40.190.10">
    <property type="entry name" value="Periplasmic binding protein-like II"/>
    <property type="match status" value="2"/>
</dbReference>
<keyword evidence="9" id="KW-1185">Reference proteome</keyword>
<evidence type="ECO:0000313" key="9">
    <source>
        <dbReference type="Proteomes" id="UP000626220"/>
    </source>
</evidence>
<name>A0A8J3M6W2_9RHOB</name>
<dbReference type="GO" id="GO:0030288">
    <property type="term" value="C:outer membrane-bounded periplasmic space"/>
    <property type="evidence" value="ECO:0007669"/>
    <property type="project" value="TreeGrafter"/>
</dbReference>